<dbReference type="Proteomes" id="UP000177310">
    <property type="component" value="Unassembled WGS sequence"/>
</dbReference>
<organism evidence="1 2">
    <name type="scientific">Candidatus Buchananbacteria bacterium RIFCSPHIGHO2_02_FULL_56_16</name>
    <dbReference type="NCBI Taxonomy" id="1797542"/>
    <lineage>
        <taxon>Bacteria</taxon>
        <taxon>Candidatus Buchananiibacteriota</taxon>
    </lineage>
</organism>
<gene>
    <name evidence="1" type="ORF">A3J59_04890</name>
</gene>
<name>A0A1G1YGY4_9BACT</name>
<accession>A0A1G1YGY4</accession>
<dbReference type="AlphaFoldDB" id="A0A1G1YGY4"/>
<protein>
    <submittedName>
        <fullName evidence="1">Uncharacterized protein</fullName>
    </submittedName>
</protein>
<proteinExistence type="predicted"/>
<dbReference type="STRING" id="1797542.A3J59_04890"/>
<evidence type="ECO:0000313" key="1">
    <source>
        <dbReference type="EMBL" id="OGY51623.1"/>
    </source>
</evidence>
<evidence type="ECO:0000313" key="2">
    <source>
        <dbReference type="Proteomes" id="UP000177310"/>
    </source>
</evidence>
<sequence length="340" mass="39282">MNASTEAPNAVGQFFKNVITQDQIKTGLTTADDYDYPGDVAALERALKCPRLNSREIRNLIYNLEDWVAVNWRNNPVAERTALLLMRLGHRGNFSLLRGKVSPMMSSNRLESERRYIELTPPRLSPTQEVLFRVVDRAHQAVGKIIKKMPRPNPITHNYCDELADKPVFAALLGWLAHPWNHSVSGGWNVWSVSKKSWQTPSDWLNDLSFCITSKSPLWRETTTFGRTKRFPVQLAEAMVHARLFHSLIERLHFEAVPLLAKMVVYPASIYRVWQPRGTSSRSKETNQTVNILLDHGLDWFVNQYRFDSVEEPSEMERESISLWLGTLSFLLPYWKKHHQ</sequence>
<reference evidence="1 2" key="1">
    <citation type="journal article" date="2016" name="Nat. Commun.">
        <title>Thousands of microbial genomes shed light on interconnected biogeochemical processes in an aquifer system.</title>
        <authorList>
            <person name="Anantharaman K."/>
            <person name="Brown C.T."/>
            <person name="Hug L.A."/>
            <person name="Sharon I."/>
            <person name="Castelle C.J."/>
            <person name="Probst A.J."/>
            <person name="Thomas B.C."/>
            <person name="Singh A."/>
            <person name="Wilkins M.J."/>
            <person name="Karaoz U."/>
            <person name="Brodie E.L."/>
            <person name="Williams K.H."/>
            <person name="Hubbard S.S."/>
            <person name="Banfield J.F."/>
        </authorList>
    </citation>
    <scope>NUCLEOTIDE SEQUENCE [LARGE SCALE GENOMIC DNA]</scope>
</reference>
<dbReference type="EMBL" id="MHIL01000017">
    <property type="protein sequence ID" value="OGY51623.1"/>
    <property type="molecule type" value="Genomic_DNA"/>
</dbReference>
<comment type="caution">
    <text evidence="1">The sequence shown here is derived from an EMBL/GenBank/DDBJ whole genome shotgun (WGS) entry which is preliminary data.</text>
</comment>